<evidence type="ECO:0000313" key="1">
    <source>
        <dbReference type="EMBL" id="MQL76295.1"/>
    </source>
</evidence>
<comment type="caution">
    <text evidence="1">The sequence shown here is derived from an EMBL/GenBank/DDBJ whole genome shotgun (WGS) entry which is preliminary data.</text>
</comment>
<reference evidence="1" key="1">
    <citation type="submission" date="2017-07" db="EMBL/GenBank/DDBJ databases">
        <title>Taro Niue Genome Assembly and Annotation.</title>
        <authorList>
            <person name="Atibalentja N."/>
            <person name="Keating K."/>
            <person name="Fields C.J."/>
        </authorList>
    </citation>
    <scope>NUCLEOTIDE SEQUENCE</scope>
    <source>
        <strain evidence="1">Niue_2</strain>
        <tissue evidence="1">Leaf</tissue>
    </source>
</reference>
<dbReference type="Proteomes" id="UP000652761">
    <property type="component" value="Unassembled WGS sequence"/>
</dbReference>
<dbReference type="AlphaFoldDB" id="A0A843TYW4"/>
<sequence>MGLQECFVVALVWLWFPRWYLVVVEFWQKAILASTPGCLAGVSVQTWTPTLILASSDIDANFSGLHAQ</sequence>
<protein>
    <submittedName>
        <fullName evidence="1">Uncharacterized protein</fullName>
    </submittedName>
</protein>
<dbReference type="EMBL" id="NMUH01000290">
    <property type="protein sequence ID" value="MQL76295.1"/>
    <property type="molecule type" value="Genomic_DNA"/>
</dbReference>
<organism evidence="1 2">
    <name type="scientific">Colocasia esculenta</name>
    <name type="common">Wild taro</name>
    <name type="synonym">Arum esculentum</name>
    <dbReference type="NCBI Taxonomy" id="4460"/>
    <lineage>
        <taxon>Eukaryota</taxon>
        <taxon>Viridiplantae</taxon>
        <taxon>Streptophyta</taxon>
        <taxon>Embryophyta</taxon>
        <taxon>Tracheophyta</taxon>
        <taxon>Spermatophyta</taxon>
        <taxon>Magnoliopsida</taxon>
        <taxon>Liliopsida</taxon>
        <taxon>Araceae</taxon>
        <taxon>Aroideae</taxon>
        <taxon>Colocasieae</taxon>
        <taxon>Colocasia</taxon>
    </lineage>
</organism>
<proteinExistence type="predicted"/>
<evidence type="ECO:0000313" key="2">
    <source>
        <dbReference type="Proteomes" id="UP000652761"/>
    </source>
</evidence>
<gene>
    <name evidence="1" type="ORF">Taro_008692</name>
</gene>
<name>A0A843TYW4_COLES</name>
<keyword evidence="2" id="KW-1185">Reference proteome</keyword>
<accession>A0A843TYW4</accession>